<organism evidence="1 2">
    <name type="scientific">Bauhinia variegata</name>
    <name type="common">Purple orchid tree</name>
    <name type="synonym">Phanera variegata</name>
    <dbReference type="NCBI Taxonomy" id="167791"/>
    <lineage>
        <taxon>Eukaryota</taxon>
        <taxon>Viridiplantae</taxon>
        <taxon>Streptophyta</taxon>
        <taxon>Embryophyta</taxon>
        <taxon>Tracheophyta</taxon>
        <taxon>Spermatophyta</taxon>
        <taxon>Magnoliopsida</taxon>
        <taxon>eudicotyledons</taxon>
        <taxon>Gunneridae</taxon>
        <taxon>Pentapetalae</taxon>
        <taxon>rosids</taxon>
        <taxon>fabids</taxon>
        <taxon>Fabales</taxon>
        <taxon>Fabaceae</taxon>
        <taxon>Cercidoideae</taxon>
        <taxon>Cercideae</taxon>
        <taxon>Bauhiniinae</taxon>
        <taxon>Bauhinia</taxon>
    </lineage>
</organism>
<accession>A0ACB9QAT0</accession>
<keyword evidence="2" id="KW-1185">Reference proteome</keyword>
<evidence type="ECO:0000313" key="2">
    <source>
        <dbReference type="Proteomes" id="UP000828941"/>
    </source>
</evidence>
<proteinExistence type="predicted"/>
<dbReference type="Proteomes" id="UP000828941">
    <property type="component" value="Chromosome 1"/>
</dbReference>
<sequence>MCHNNPVLPKYYWWFIRLFHKSERFKKRGPNFSFAVCGSNGIPHKANKDSIQTLFKAFDEFSKALGMQANLSKSQAFFGGISKP</sequence>
<gene>
    <name evidence="1" type="ORF">L6164_001150</name>
</gene>
<reference evidence="1 2" key="1">
    <citation type="journal article" date="2022" name="DNA Res.">
        <title>Chromosomal-level genome assembly of the orchid tree Bauhinia variegata (Leguminosae; Cercidoideae) supports the allotetraploid origin hypothesis of Bauhinia.</title>
        <authorList>
            <person name="Zhong Y."/>
            <person name="Chen Y."/>
            <person name="Zheng D."/>
            <person name="Pang J."/>
            <person name="Liu Y."/>
            <person name="Luo S."/>
            <person name="Meng S."/>
            <person name="Qian L."/>
            <person name="Wei D."/>
            <person name="Dai S."/>
            <person name="Zhou R."/>
        </authorList>
    </citation>
    <scope>NUCLEOTIDE SEQUENCE [LARGE SCALE GENOMIC DNA]</scope>
    <source>
        <strain evidence="1">BV-YZ2020</strain>
    </source>
</reference>
<name>A0ACB9QAT0_BAUVA</name>
<comment type="caution">
    <text evidence="1">The sequence shown here is derived from an EMBL/GenBank/DDBJ whole genome shotgun (WGS) entry which is preliminary data.</text>
</comment>
<protein>
    <submittedName>
        <fullName evidence="1">Uncharacterized protein</fullName>
    </submittedName>
</protein>
<evidence type="ECO:0000313" key="1">
    <source>
        <dbReference type="EMBL" id="KAI4357184.1"/>
    </source>
</evidence>
<dbReference type="EMBL" id="CM039426">
    <property type="protein sequence ID" value="KAI4357184.1"/>
    <property type="molecule type" value="Genomic_DNA"/>
</dbReference>